<dbReference type="Proteomes" id="UP000629025">
    <property type="component" value="Unassembled WGS sequence"/>
</dbReference>
<feature type="domain" description="RNA polymerase sigma factor 70 region 4 type 2" evidence="7">
    <location>
        <begin position="138"/>
        <end position="186"/>
    </location>
</feature>
<dbReference type="InterPro" id="IPR013249">
    <property type="entry name" value="RNA_pol_sigma70_r4_t2"/>
</dbReference>
<dbReference type="InterPro" id="IPR013325">
    <property type="entry name" value="RNA_pol_sigma_r2"/>
</dbReference>
<evidence type="ECO:0000313" key="9">
    <source>
        <dbReference type="Proteomes" id="UP000629025"/>
    </source>
</evidence>
<evidence type="ECO:0000256" key="1">
    <source>
        <dbReference type="ARBA" id="ARBA00010641"/>
    </source>
</evidence>
<dbReference type="SUPFAM" id="SSF88946">
    <property type="entry name" value="Sigma2 domain of RNA polymerase sigma factors"/>
    <property type="match status" value="1"/>
</dbReference>
<dbReference type="PANTHER" id="PTHR43133">
    <property type="entry name" value="RNA POLYMERASE ECF-TYPE SIGMA FACTO"/>
    <property type="match status" value="1"/>
</dbReference>
<dbReference type="InterPro" id="IPR014284">
    <property type="entry name" value="RNA_pol_sigma-70_dom"/>
</dbReference>
<dbReference type="RefSeq" id="WP_188746022.1">
    <property type="nucleotide sequence ID" value="NZ_BMIJ01000002.1"/>
</dbReference>
<dbReference type="InterPro" id="IPR013324">
    <property type="entry name" value="RNA_pol_sigma_r3/r4-like"/>
</dbReference>
<dbReference type="InterPro" id="IPR039425">
    <property type="entry name" value="RNA_pol_sigma-70-like"/>
</dbReference>
<evidence type="ECO:0000256" key="5">
    <source>
        <dbReference type="ARBA" id="ARBA00023163"/>
    </source>
</evidence>
<dbReference type="EMBL" id="BMIJ01000002">
    <property type="protein sequence ID" value="GGB86099.1"/>
    <property type="molecule type" value="Genomic_DNA"/>
</dbReference>
<dbReference type="SUPFAM" id="SSF88659">
    <property type="entry name" value="Sigma3 and sigma4 domains of RNA polymerase sigma factors"/>
    <property type="match status" value="1"/>
</dbReference>
<keyword evidence="4" id="KW-0238">DNA-binding</keyword>
<protein>
    <submittedName>
        <fullName evidence="8">RNA polymerase sigma factor</fullName>
    </submittedName>
</protein>
<dbReference type="InterPro" id="IPR007627">
    <property type="entry name" value="RNA_pol_sigma70_r2"/>
</dbReference>
<keyword evidence="2" id="KW-0805">Transcription regulation</keyword>
<name>A0ABQ1K2T4_9GAMM</name>
<evidence type="ECO:0000259" key="6">
    <source>
        <dbReference type="Pfam" id="PF04542"/>
    </source>
</evidence>
<keyword evidence="5" id="KW-0804">Transcription</keyword>
<dbReference type="Gene3D" id="1.10.1740.10">
    <property type="match status" value="1"/>
</dbReference>
<evidence type="ECO:0000259" key="7">
    <source>
        <dbReference type="Pfam" id="PF08281"/>
    </source>
</evidence>
<dbReference type="InterPro" id="IPR014289">
    <property type="entry name" value="RNA_pol_sigma-24-rel"/>
</dbReference>
<evidence type="ECO:0000256" key="2">
    <source>
        <dbReference type="ARBA" id="ARBA00023015"/>
    </source>
</evidence>
<gene>
    <name evidence="8" type="ORF">GCM10011352_09980</name>
</gene>
<dbReference type="InterPro" id="IPR036388">
    <property type="entry name" value="WH-like_DNA-bd_sf"/>
</dbReference>
<dbReference type="Pfam" id="PF08281">
    <property type="entry name" value="Sigma70_r4_2"/>
    <property type="match status" value="1"/>
</dbReference>
<proteinExistence type="inferred from homology"/>
<keyword evidence="9" id="KW-1185">Reference proteome</keyword>
<accession>A0ABQ1K2T4</accession>
<dbReference type="NCBIfam" id="TIGR02937">
    <property type="entry name" value="sigma70-ECF"/>
    <property type="match status" value="1"/>
</dbReference>
<evidence type="ECO:0000256" key="4">
    <source>
        <dbReference type="ARBA" id="ARBA00023125"/>
    </source>
</evidence>
<comment type="caution">
    <text evidence="8">The sequence shown here is derived from an EMBL/GenBank/DDBJ whole genome shotgun (WGS) entry which is preliminary data.</text>
</comment>
<organism evidence="8 9">
    <name type="scientific">Marinobacterium zhoushanense</name>
    <dbReference type="NCBI Taxonomy" id="1679163"/>
    <lineage>
        <taxon>Bacteria</taxon>
        <taxon>Pseudomonadati</taxon>
        <taxon>Pseudomonadota</taxon>
        <taxon>Gammaproteobacteria</taxon>
        <taxon>Oceanospirillales</taxon>
        <taxon>Oceanospirillaceae</taxon>
        <taxon>Marinobacterium</taxon>
    </lineage>
</organism>
<feature type="domain" description="RNA polymerase sigma-70 region 2" evidence="6">
    <location>
        <begin position="23"/>
        <end position="87"/>
    </location>
</feature>
<dbReference type="Pfam" id="PF04542">
    <property type="entry name" value="Sigma70_r2"/>
    <property type="match status" value="1"/>
</dbReference>
<dbReference type="NCBIfam" id="TIGR02943">
    <property type="entry name" value="Sig70_famx1"/>
    <property type="match status" value="1"/>
</dbReference>
<sequence>MTTETEGERSKEEQQDLQQRLAAVRPRLLAFARLQLSDQTYAEDMVQETLVGALESLQRFRGQSKFETWVFGILRHKLVDAIRLKGREVTAEYNPDELPDIDELFDERAHWTLGARPQHWVQPEASCERDNFWEVFDLCVFHLPKSAAQVFTMRELMGLETAEICQSLEITEKNCWVILHRARLKLRACLEVGWFSKGEGEV</sequence>
<keyword evidence="3" id="KW-0731">Sigma factor</keyword>
<evidence type="ECO:0000256" key="3">
    <source>
        <dbReference type="ARBA" id="ARBA00023082"/>
    </source>
</evidence>
<reference evidence="9" key="1">
    <citation type="journal article" date="2019" name="Int. J. Syst. Evol. Microbiol.">
        <title>The Global Catalogue of Microorganisms (GCM) 10K type strain sequencing project: providing services to taxonomists for standard genome sequencing and annotation.</title>
        <authorList>
            <consortium name="The Broad Institute Genomics Platform"/>
            <consortium name="The Broad Institute Genome Sequencing Center for Infectious Disease"/>
            <person name="Wu L."/>
            <person name="Ma J."/>
        </authorList>
    </citation>
    <scope>NUCLEOTIDE SEQUENCE [LARGE SCALE GENOMIC DNA]</scope>
    <source>
        <strain evidence="9">CGMCC 1.15341</strain>
    </source>
</reference>
<evidence type="ECO:0000313" key="8">
    <source>
        <dbReference type="EMBL" id="GGB86099.1"/>
    </source>
</evidence>
<dbReference type="Gene3D" id="1.10.10.10">
    <property type="entry name" value="Winged helix-like DNA-binding domain superfamily/Winged helix DNA-binding domain"/>
    <property type="match status" value="1"/>
</dbReference>
<comment type="similarity">
    <text evidence="1">Belongs to the sigma-70 factor family. ECF subfamily.</text>
</comment>
<dbReference type="PANTHER" id="PTHR43133:SF8">
    <property type="entry name" value="RNA POLYMERASE SIGMA FACTOR HI_1459-RELATED"/>
    <property type="match status" value="1"/>
</dbReference>